<dbReference type="Proteomes" id="UP001168613">
    <property type="component" value="Unassembled WGS sequence"/>
</dbReference>
<dbReference type="InterPro" id="IPR036388">
    <property type="entry name" value="WH-like_DNA-bd_sf"/>
</dbReference>
<dbReference type="EMBL" id="JAJHNU010000003">
    <property type="protein sequence ID" value="MDN4121913.1"/>
    <property type="molecule type" value="Genomic_DNA"/>
</dbReference>
<dbReference type="PRINTS" id="PR00039">
    <property type="entry name" value="HTHLYSR"/>
</dbReference>
<comment type="similarity">
    <text evidence="1">Belongs to the LysR transcriptional regulatory family.</text>
</comment>
<keyword evidence="3" id="KW-0238">DNA-binding</keyword>
<dbReference type="SUPFAM" id="SSF46785">
    <property type="entry name" value="Winged helix' DNA-binding domain"/>
    <property type="match status" value="1"/>
</dbReference>
<name>A0ABT8EKT6_9BURK</name>
<dbReference type="Gene3D" id="1.10.10.10">
    <property type="entry name" value="Winged helix-like DNA-binding domain superfamily/Winged helix DNA-binding domain"/>
    <property type="match status" value="1"/>
</dbReference>
<dbReference type="Pfam" id="PF03466">
    <property type="entry name" value="LysR_substrate"/>
    <property type="match status" value="1"/>
</dbReference>
<dbReference type="CDD" id="cd08440">
    <property type="entry name" value="PBP2_LTTR_like_4"/>
    <property type="match status" value="1"/>
</dbReference>
<dbReference type="Pfam" id="PF00126">
    <property type="entry name" value="HTH_1"/>
    <property type="match status" value="1"/>
</dbReference>
<dbReference type="InterPro" id="IPR005119">
    <property type="entry name" value="LysR_subst-bd"/>
</dbReference>
<evidence type="ECO:0000313" key="7">
    <source>
        <dbReference type="Proteomes" id="UP001168613"/>
    </source>
</evidence>
<keyword evidence="7" id="KW-1185">Reference proteome</keyword>
<dbReference type="PANTHER" id="PTHR30419">
    <property type="entry name" value="HTH-TYPE TRANSCRIPTIONAL REGULATOR YBHD"/>
    <property type="match status" value="1"/>
</dbReference>
<evidence type="ECO:0000256" key="3">
    <source>
        <dbReference type="ARBA" id="ARBA00023125"/>
    </source>
</evidence>
<dbReference type="RefSeq" id="WP_266123079.1">
    <property type="nucleotide sequence ID" value="NZ_JAJHNU010000003.1"/>
</dbReference>
<keyword evidence="2" id="KW-0805">Transcription regulation</keyword>
<accession>A0ABT8EKT6</accession>
<dbReference type="PROSITE" id="PS50931">
    <property type="entry name" value="HTH_LYSR"/>
    <property type="match status" value="1"/>
</dbReference>
<reference evidence="6" key="1">
    <citation type="submission" date="2021-11" db="EMBL/GenBank/DDBJ databases">
        <title>Draft genome sequence of Alcaligenes endophyticus type strain CCUG 75668T.</title>
        <authorList>
            <person name="Salva-Serra F."/>
            <person name="Duran R.E."/>
            <person name="Seeger M."/>
            <person name="Moore E.R.B."/>
            <person name="Jaen-Luchoro D."/>
        </authorList>
    </citation>
    <scope>NUCLEOTIDE SEQUENCE</scope>
    <source>
        <strain evidence="6">CCUG 75668</strain>
    </source>
</reference>
<gene>
    <name evidence="6" type="ORF">LMS43_11505</name>
</gene>
<dbReference type="InterPro" id="IPR050950">
    <property type="entry name" value="HTH-type_LysR_regulators"/>
</dbReference>
<evidence type="ECO:0000256" key="2">
    <source>
        <dbReference type="ARBA" id="ARBA00023015"/>
    </source>
</evidence>
<evidence type="ECO:0000256" key="4">
    <source>
        <dbReference type="ARBA" id="ARBA00023163"/>
    </source>
</evidence>
<keyword evidence="4" id="KW-0804">Transcription</keyword>
<proteinExistence type="inferred from homology"/>
<dbReference type="Gene3D" id="3.40.190.290">
    <property type="match status" value="1"/>
</dbReference>
<dbReference type="SUPFAM" id="SSF53850">
    <property type="entry name" value="Periplasmic binding protein-like II"/>
    <property type="match status" value="1"/>
</dbReference>
<protein>
    <submittedName>
        <fullName evidence="6">LysR family transcriptional regulator</fullName>
    </submittedName>
</protein>
<comment type="caution">
    <text evidence="6">The sequence shown here is derived from an EMBL/GenBank/DDBJ whole genome shotgun (WGS) entry which is preliminary data.</text>
</comment>
<dbReference type="InterPro" id="IPR036390">
    <property type="entry name" value="WH_DNA-bd_sf"/>
</dbReference>
<evidence type="ECO:0000259" key="5">
    <source>
        <dbReference type="PROSITE" id="PS50931"/>
    </source>
</evidence>
<feature type="domain" description="HTH lysR-type" evidence="5">
    <location>
        <begin position="1"/>
        <end position="60"/>
    </location>
</feature>
<organism evidence="6 7">
    <name type="scientific">Alcaligenes endophyticus</name>
    <dbReference type="NCBI Taxonomy" id="1929088"/>
    <lineage>
        <taxon>Bacteria</taxon>
        <taxon>Pseudomonadati</taxon>
        <taxon>Pseudomonadota</taxon>
        <taxon>Betaproteobacteria</taxon>
        <taxon>Burkholderiales</taxon>
        <taxon>Alcaligenaceae</taxon>
        <taxon>Alcaligenes</taxon>
    </lineage>
</organism>
<dbReference type="PANTHER" id="PTHR30419:SF30">
    <property type="entry name" value="LYSR FAMILY TRANSCRIPTIONAL REGULATOR"/>
    <property type="match status" value="1"/>
</dbReference>
<evidence type="ECO:0000256" key="1">
    <source>
        <dbReference type="ARBA" id="ARBA00009437"/>
    </source>
</evidence>
<evidence type="ECO:0000313" key="6">
    <source>
        <dbReference type="EMBL" id="MDN4121913.1"/>
    </source>
</evidence>
<sequence>MNLTTRQLRGFVALAHERHFTRAAERCHMTQPAFSALIRQIEQELGLRLFERSTRHVDLTPEGQQFLVGAERLLADFEQLREHMEDYAHLRQGRVAVAALPSLAAGWLPQCLAHYHRLYPGVRLELRDALLEPCLDMVRHGQVDFGVAALGADMSGLDKDFLYAERFFVVCSEDHVLAAQKALRLEQLVGYPHIQLARSSSVRQALERVSEPVPPLLEVEHLATVTGLVAAGLGISVVPEMTLFHFQRNKVVVIPLKDRHLRRRLYLVRRQGVALSTAAQEFYETLLNEPLSLSTEFLQEP</sequence>
<dbReference type="InterPro" id="IPR000847">
    <property type="entry name" value="LysR_HTH_N"/>
</dbReference>